<feature type="compositionally biased region" description="Basic and acidic residues" evidence="1">
    <location>
        <begin position="535"/>
        <end position="545"/>
    </location>
</feature>
<feature type="region of interest" description="Disordered" evidence="1">
    <location>
        <begin position="495"/>
        <end position="545"/>
    </location>
</feature>
<protein>
    <submittedName>
        <fullName evidence="2">Uncharacterized protein</fullName>
    </submittedName>
</protein>
<sequence length="545" mass="60818">MTSSPHSPPPQKVVRNEPENDNPSSPPPSPSKRSFSFTDEADRALSPLVYFKRRHVQNNGEAAKRAPLENGNRLPKDPRWSASLHSLATSPEPQSCDANHSILQDGTEDEAIYLRPIAIQSGDVDSAAGSSRRERPPLTRGARYGSDVRELVRASAAGSAAGWPSPSRSLSDLTSSERRISSQRNVDKVTQPITSRTPSMPYVRRPPQDLWKAKSSSDKPVRTVYGLVDNRDSMFDTSAPPGLTRRRGSVPGTNGSRSRSPMSGSLPLRTDEPSEYERPISAEQSRVVSMTRRRSRSLPSANLQPSSSSDAGNSTRRHFHLDSIGTWHGTYLPGDPLTCDVLDAYPSDLPITSDEFHRLLRQAHYNKHTSNIFSPLNPLRNPRPSSSLTTNATYRYFFPSIQDIPDNLSKFKRGPEQRLRTICELCQPLAVASECTHCQECQRDTLCKRLLASGYRRMRHTASMSRTPIVHNPSGSPHYKIDEDEKSLWEEVTAATSGEPFPGSPRWRDLDDFVDDDDDYPEIPDENLLSDEEDAKLWPEELRLG</sequence>
<feature type="compositionally biased region" description="Basic and acidic residues" evidence="1">
    <location>
        <begin position="269"/>
        <end position="280"/>
    </location>
</feature>
<dbReference type="GeneID" id="64604476"/>
<feature type="region of interest" description="Disordered" evidence="1">
    <location>
        <begin position="53"/>
        <end position="80"/>
    </location>
</feature>
<feature type="compositionally biased region" description="Polar residues" evidence="1">
    <location>
        <begin position="298"/>
        <end position="314"/>
    </location>
</feature>
<dbReference type="AlphaFoldDB" id="A0A9P7DW52"/>
<feature type="compositionally biased region" description="Basic and acidic residues" evidence="1">
    <location>
        <begin position="211"/>
        <end position="221"/>
    </location>
</feature>
<feature type="compositionally biased region" description="Polar residues" evidence="1">
    <location>
        <begin position="251"/>
        <end position="263"/>
    </location>
</feature>
<evidence type="ECO:0000313" key="2">
    <source>
        <dbReference type="EMBL" id="KAG1804727.1"/>
    </source>
</evidence>
<feature type="region of interest" description="Disordered" evidence="1">
    <location>
        <begin position="1"/>
        <end position="39"/>
    </location>
</feature>
<evidence type="ECO:0000256" key="1">
    <source>
        <dbReference type="SAM" id="MobiDB-lite"/>
    </source>
</evidence>
<feature type="compositionally biased region" description="Pro residues" evidence="1">
    <location>
        <begin position="1"/>
        <end position="11"/>
    </location>
</feature>
<feature type="compositionally biased region" description="Acidic residues" evidence="1">
    <location>
        <begin position="512"/>
        <end position="534"/>
    </location>
</feature>
<name>A0A9P7DW52_9AGAM</name>
<dbReference type="OrthoDB" id="2666887at2759"/>
<keyword evidence="3" id="KW-1185">Reference proteome</keyword>
<dbReference type="Proteomes" id="UP000719766">
    <property type="component" value="Unassembled WGS sequence"/>
</dbReference>
<reference evidence="2" key="1">
    <citation type="journal article" date="2020" name="New Phytol.">
        <title>Comparative genomics reveals dynamic genome evolution in host specialist ectomycorrhizal fungi.</title>
        <authorList>
            <person name="Lofgren L.A."/>
            <person name="Nguyen N.H."/>
            <person name="Vilgalys R."/>
            <person name="Ruytinx J."/>
            <person name="Liao H.L."/>
            <person name="Branco S."/>
            <person name="Kuo A."/>
            <person name="LaButti K."/>
            <person name="Lipzen A."/>
            <person name="Andreopoulos W."/>
            <person name="Pangilinan J."/>
            <person name="Riley R."/>
            <person name="Hundley H."/>
            <person name="Na H."/>
            <person name="Barry K."/>
            <person name="Grigoriev I.V."/>
            <person name="Stajich J.E."/>
            <person name="Kennedy P.G."/>
        </authorList>
    </citation>
    <scope>NUCLEOTIDE SEQUENCE</scope>
    <source>
        <strain evidence="2">S12</strain>
    </source>
</reference>
<dbReference type="EMBL" id="JABBWE010000003">
    <property type="protein sequence ID" value="KAG1804727.1"/>
    <property type="molecule type" value="Genomic_DNA"/>
</dbReference>
<proteinExistence type="predicted"/>
<evidence type="ECO:0000313" key="3">
    <source>
        <dbReference type="Proteomes" id="UP000719766"/>
    </source>
</evidence>
<comment type="caution">
    <text evidence="2">The sequence shown here is derived from an EMBL/GenBank/DDBJ whole genome shotgun (WGS) entry which is preliminary data.</text>
</comment>
<organism evidence="2 3">
    <name type="scientific">Suillus plorans</name>
    <dbReference type="NCBI Taxonomy" id="116603"/>
    <lineage>
        <taxon>Eukaryota</taxon>
        <taxon>Fungi</taxon>
        <taxon>Dikarya</taxon>
        <taxon>Basidiomycota</taxon>
        <taxon>Agaricomycotina</taxon>
        <taxon>Agaricomycetes</taxon>
        <taxon>Agaricomycetidae</taxon>
        <taxon>Boletales</taxon>
        <taxon>Suillineae</taxon>
        <taxon>Suillaceae</taxon>
        <taxon>Suillus</taxon>
    </lineage>
</organism>
<feature type="compositionally biased region" description="Low complexity" evidence="1">
    <location>
        <begin position="153"/>
        <end position="174"/>
    </location>
</feature>
<gene>
    <name evidence="2" type="ORF">HD556DRAFT_473459</name>
</gene>
<dbReference type="RefSeq" id="XP_041166342.1">
    <property type="nucleotide sequence ID" value="XM_041310712.1"/>
</dbReference>
<accession>A0A9P7DW52</accession>
<feature type="region of interest" description="Disordered" evidence="1">
    <location>
        <begin position="123"/>
        <end position="316"/>
    </location>
</feature>